<feature type="domain" description="Glycoside hydrolase family 5 C-terminal" evidence="6">
    <location>
        <begin position="608"/>
        <end position="693"/>
    </location>
</feature>
<dbReference type="EMBL" id="MVHH01000037">
    <property type="protein sequence ID" value="OQZ94843.1"/>
    <property type="molecule type" value="Genomic_DNA"/>
</dbReference>
<dbReference type="SUPFAM" id="SSF51445">
    <property type="entry name" value="(Trans)glycosidases"/>
    <property type="match status" value="1"/>
</dbReference>
<keyword evidence="8" id="KW-1185">Reference proteome</keyword>
<evidence type="ECO:0000256" key="2">
    <source>
        <dbReference type="ARBA" id="ARBA00022801"/>
    </source>
</evidence>
<gene>
    <name evidence="7" type="ORF">BST15_15445</name>
</gene>
<dbReference type="Proteomes" id="UP000192327">
    <property type="component" value="Unassembled WGS sequence"/>
</dbReference>
<proteinExistence type="inferred from homology"/>
<keyword evidence="2" id="KW-0378">Hydrolase</keyword>
<dbReference type="InterPro" id="IPR052066">
    <property type="entry name" value="Glycosphingolipid_Hydrolases"/>
</dbReference>
<feature type="domain" description="Glycoside hydrolase family 5" evidence="5">
    <location>
        <begin position="281"/>
        <end position="572"/>
    </location>
</feature>
<evidence type="ECO:0000259" key="5">
    <source>
        <dbReference type="Pfam" id="PF00150"/>
    </source>
</evidence>
<organism evidence="7 8">
    <name type="scientific">Mycolicibacter arupensis</name>
    <dbReference type="NCBI Taxonomy" id="342002"/>
    <lineage>
        <taxon>Bacteria</taxon>
        <taxon>Bacillati</taxon>
        <taxon>Actinomycetota</taxon>
        <taxon>Actinomycetes</taxon>
        <taxon>Mycobacteriales</taxon>
        <taxon>Mycobacteriaceae</taxon>
        <taxon>Mycolicibacter</taxon>
    </lineage>
</organism>
<evidence type="ECO:0000256" key="3">
    <source>
        <dbReference type="ARBA" id="ARBA00023295"/>
    </source>
</evidence>
<reference evidence="7 8" key="1">
    <citation type="submission" date="2016-12" db="EMBL/GenBank/DDBJ databases">
        <title>The new phylogeny of genus Mycobacterium.</title>
        <authorList>
            <person name="Tortoli E."/>
            <person name="Trovato A."/>
            <person name="Cirillo D.M."/>
        </authorList>
    </citation>
    <scope>NUCLEOTIDE SEQUENCE [LARGE SCALE GENOMIC DNA]</scope>
    <source>
        <strain evidence="7 8">DSM 44942</strain>
    </source>
</reference>
<dbReference type="Pfam" id="PF18564">
    <property type="entry name" value="Glyco_hydro_5_C"/>
    <property type="match status" value="1"/>
</dbReference>
<dbReference type="InterPro" id="IPR013780">
    <property type="entry name" value="Glyco_hydro_b"/>
</dbReference>
<dbReference type="PANTHER" id="PTHR31308">
    <property type="match status" value="1"/>
</dbReference>
<dbReference type="Pfam" id="PF00150">
    <property type="entry name" value="Cellulase"/>
    <property type="match status" value="1"/>
</dbReference>
<name>A0ABX3RL61_9MYCO</name>
<dbReference type="PANTHER" id="PTHR31308:SF3">
    <property type="entry name" value="ENDOGLYCOCERAMIDASE"/>
    <property type="match status" value="1"/>
</dbReference>
<comment type="caution">
    <text evidence="7">The sequence shown here is derived from an EMBL/GenBank/DDBJ whole genome shotgun (WGS) entry which is preliminary data.</text>
</comment>
<evidence type="ECO:0000313" key="7">
    <source>
        <dbReference type="EMBL" id="OQZ94843.1"/>
    </source>
</evidence>
<dbReference type="InterPro" id="IPR017853">
    <property type="entry name" value="GH"/>
</dbReference>
<sequence>MGSKVVGIAAFMAIAPMTAPAHADLEDMMDVLFAPFVSSAGALDAEAVLDTSAWDTFLSPAHWDSAFAALAEPSTALAFDFDPYAGLYSLAEKWIDSEFGSQVNGVINSIFRSTVIGNGADGTEDNPNGGAGGWIFGNGGAGWDSTTDGVAGGAGGAALGILGNGGAGGDGGAGAAGGDGGAAGWLFGNGGAGGDAGDGPTAAGLPALGGVGGTAGLLDGTHGAVGAFGSLPDGYTGTVPAPVEVSNGWLTNSDGQVVLLRGLNQVYKIPPYEPSADGFGEKDAAFLAANGFNVVRLGVIWAGVQPQPGVIDYNYLASIENTVEILGRYNIQVVLDMHQDLYSEQFGGEGAPDWAVLTGGLPHIGVGFPGTYPVSPAQNYAWDAFWGNEKAPDGIGLQNHYGIMWQAVANYFKGNENVAGYEIMNEPWAGSQALGSILGNPYFDSQQLTPFYDQIIAAIRSVDPNKTVFYEPNTLFGSLPVPTHLGAVNDENSVFSFHHYCVTTSLIPGSSFGCDWNADIVFGYANDYMEENNVPGWLSEFGATNNLGAIDASLVGSNQNLLGWAAWAYTGKDITSASPEDQALVYDTNLPPVGDNVNWDKLDLLAQPYPQAISGIPTGISFNNGEFTFSYTTDRADGSGIFGAGSETTIAVPANHFPNGYMVEVTGGTVTSAPNSPLLTIGSNGDASSISIRVIRI</sequence>
<keyword evidence="4" id="KW-0732">Signal</keyword>
<feature type="signal peptide" evidence="4">
    <location>
        <begin position="1"/>
        <end position="23"/>
    </location>
</feature>
<dbReference type="Gene3D" id="3.20.20.80">
    <property type="entry name" value="Glycosidases"/>
    <property type="match status" value="1"/>
</dbReference>
<dbReference type="InterPro" id="IPR041036">
    <property type="entry name" value="GH5_C"/>
</dbReference>
<dbReference type="InterPro" id="IPR001547">
    <property type="entry name" value="Glyco_hydro_5"/>
</dbReference>
<dbReference type="Pfam" id="PF21526">
    <property type="entry name" value="PGRS"/>
    <property type="match status" value="1"/>
</dbReference>
<dbReference type="InterPro" id="IPR048996">
    <property type="entry name" value="PGRS_rpt"/>
</dbReference>
<dbReference type="Gene3D" id="2.60.40.1180">
    <property type="entry name" value="Golgi alpha-mannosidase II"/>
    <property type="match status" value="1"/>
</dbReference>
<feature type="chain" id="PRO_5046600990" evidence="4">
    <location>
        <begin position="24"/>
        <end position="697"/>
    </location>
</feature>
<evidence type="ECO:0000313" key="8">
    <source>
        <dbReference type="Proteomes" id="UP000192327"/>
    </source>
</evidence>
<comment type="similarity">
    <text evidence="1">Belongs to the glycosyl hydrolase 5 (cellulase A) family.</text>
</comment>
<evidence type="ECO:0000259" key="6">
    <source>
        <dbReference type="Pfam" id="PF18564"/>
    </source>
</evidence>
<evidence type="ECO:0000256" key="4">
    <source>
        <dbReference type="SAM" id="SignalP"/>
    </source>
</evidence>
<protein>
    <submittedName>
        <fullName evidence="7">Endoglycoceramidase</fullName>
    </submittedName>
</protein>
<evidence type="ECO:0000256" key="1">
    <source>
        <dbReference type="ARBA" id="ARBA00005641"/>
    </source>
</evidence>
<keyword evidence="3" id="KW-0326">Glycosidase</keyword>
<accession>A0ABX3RL61</accession>